<reference evidence="1" key="1">
    <citation type="submission" date="2021-06" db="EMBL/GenBank/DDBJ databases">
        <authorList>
            <person name="Kallberg Y."/>
            <person name="Tangrot J."/>
            <person name="Rosling A."/>
        </authorList>
    </citation>
    <scope>NUCLEOTIDE SEQUENCE</scope>
    <source>
        <strain evidence="1">IA702</strain>
    </source>
</reference>
<protein>
    <submittedName>
        <fullName evidence="1">7253_t:CDS:1</fullName>
    </submittedName>
</protein>
<proteinExistence type="predicted"/>
<evidence type="ECO:0000313" key="1">
    <source>
        <dbReference type="EMBL" id="CAG8547925.1"/>
    </source>
</evidence>
<dbReference type="AlphaFoldDB" id="A0A9N9AZN3"/>
<organism evidence="1 2">
    <name type="scientific">Paraglomus occultum</name>
    <dbReference type="NCBI Taxonomy" id="144539"/>
    <lineage>
        <taxon>Eukaryota</taxon>
        <taxon>Fungi</taxon>
        <taxon>Fungi incertae sedis</taxon>
        <taxon>Mucoromycota</taxon>
        <taxon>Glomeromycotina</taxon>
        <taxon>Glomeromycetes</taxon>
        <taxon>Paraglomerales</taxon>
        <taxon>Paraglomeraceae</taxon>
        <taxon>Paraglomus</taxon>
    </lineage>
</organism>
<dbReference type="EMBL" id="CAJVPJ010000672">
    <property type="protein sequence ID" value="CAG8547925.1"/>
    <property type="molecule type" value="Genomic_DNA"/>
</dbReference>
<name>A0A9N9AZN3_9GLOM</name>
<evidence type="ECO:0000313" key="2">
    <source>
        <dbReference type="Proteomes" id="UP000789572"/>
    </source>
</evidence>
<accession>A0A9N9AZN3</accession>
<keyword evidence="2" id="KW-1185">Reference proteome</keyword>
<sequence>MGVHGVVGVKIVAIKKVEIWKEGAAVDEISKYGSNYFDVEQRKAKNRLRWDR</sequence>
<comment type="caution">
    <text evidence="1">The sequence shown here is derived from an EMBL/GenBank/DDBJ whole genome shotgun (WGS) entry which is preliminary data.</text>
</comment>
<gene>
    <name evidence="1" type="ORF">POCULU_LOCUS4870</name>
</gene>
<dbReference type="Proteomes" id="UP000789572">
    <property type="component" value="Unassembled WGS sequence"/>
</dbReference>